<dbReference type="EMBL" id="CP023778">
    <property type="protein sequence ID" value="ATL68194.1"/>
    <property type="molecule type" value="Genomic_DNA"/>
</dbReference>
<organism evidence="3 4">
    <name type="scientific">Nocardia terpenica</name>
    <dbReference type="NCBI Taxonomy" id="455432"/>
    <lineage>
        <taxon>Bacteria</taxon>
        <taxon>Bacillati</taxon>
        <taxon>Actinomycetota</taxon>
        <taxon>Actinomycetes</taxon>
        <taxon>Mycobacteriales</taxon>
        <taxon>Nocardiaceae</taxon>
        <taxon>Nocardia</taxon>
    </lineage>
</organism>
<dbReference type="KEGG" id="ntp:CRH09_20435"/>
<evidence type="ECO:0000313" key="3">
    <source>
        <dbReference type="EMBL" id="ATL68194.1"/>
    </source>
</evidence>
<dbReference type="Pfam" id="PF15632">
    <property type="entry name" value="ATPgrasp_Ter"/>
    <property type="match status" value="1"/>
</dbReference>
<gene>
    <name evidence="3" type="ORF">CRH09_20435</name>
</gene>
<dbReference type="InterPro" id="IPR011761">
    <property type="entry name" value="ATP-grasp"/>
</dbReference>
<sequence>MPSASTAPVRRILVTGVGGAPGFDLARRLMELGCEVIGTDADPLATGLRLPGLTPVVCPPVDDPTYHTALLDLCRIHRPHALMSTVETELPLILSMLPALDDLLVRTWLPPHRAIRASLDKAAFYAVLTEHRIPTPRTWLPEHTDDIPHHCPLIVKPRHGQGSRGIVTCDSRLHARVLVELIPEPIVQTRVDGAREFTADCLVDRHGRASIILRYRQITKGGLSMVSETFHDREVHDVVAATLAATGIAGLCCVQGFLRDSQTTPVLMTEVNARAAGAFTVAEHAGADLIGQTLAGLWGLHVDHDRLHYRPGVRVTRYVETLTTETAAAQTLSTGERYESA</sequence>
<keyword evidence="1" id="KW-0547">Nucleotide-binding</keyword>
<proteinExistence type="predicted"/>
<evidence type="ECO:0000256" key="1">
    <source>
        <dbReference type="PROSITE-ProRule" id="PRU00409"/>
    </source>
</evidence>
<evidence type="ECO:0000313" key="4">
    <source>
        <dbReference type="Proteomes" id="UP000221961"/>
    </source>
</evidence>
<dbReference type="Gene3D" id="3.40.50.720">
    <property type="entry name" value="NAD(P)-binding Rossmann-like Domain"/>
    <property type="match status" value="1"/>
</dbReference>
<accession>A0A291RM10</accession>
<reference evidence="3 4" key="1">
    <citation type="submission" date="2017-10" db="EMBL/GenBank/DDBJ databases">
        <title>Comparative genomics between pathogenic Norcardia.</title>
        <authorList>
            <person name="Zeng L."/>
        </authorList>
    </citation>
    <scope>NUCLEOTIDE SEQUENCE [LARGE SCALE GENOMIC DNA]</scope>
    <source>
        <strain evidence="3 4">NC_YFY_NT001</strain>
    </source>
</reference>
<dbReference type="PROSITE" id="PS50975">
    <property type="entry name" value="ATP_GRASP"/>
    <property type="match status" value="1"/>
</dbReference>
<dbReference type="Gene3D" id="3.30.470.20">
    <property type="entry name" value="ATP-grasp fold, B domain"/>
    <property type="match status" value="1"/>
</dbReference>
<dbReference type="Proteomes" id="UP000221961">
    <property type="component" value="Chromosome"/>
</dbReference>
<name>A0A291RM10_9NOCA</name>
<dbReference type="SUPFAM" id="SSF51735">
    <property type="entry name" value="NAD(P)-binding Rossmann-fold domains"/>
    <property type="match status" value="1"/>
</dbReference>
<keyword evidence="1" id="KW-0067">ATP-binding</keyword>
<feature type="domain" description="ATP-grasp" evidence="2">
    <location>
        <begin position="125"/>
        <end position="298"/>
    </location>
</feature>
<protein>
    <recommendedName>
        <fullName evidence="2">ATP-grasp domain-containing protein</fullName>
    </recommendedName>
</protein>
<dbReference type="Gene3D" id="3.30.1490.20">
    <property type="entry name" value="ATP-grasp fold, A domain"/>
    <property type="match status" value="1"/>
</dbReference>
<dbReference type="SUPFAM" id="SSF56059">
    <property type="entry name" value="Glutathione synthetase ATP-binding domain-like"/>
    <property type="match status" value="1"/>
</dbReference>
<dbReference type="GO" id="GO:0005524">
    <property type="term" value="F:ATP binding"/>
    <property type="evidence" value="ECO:0007669"/>
    <property type="project" value="UniProtKB-UniRule"/>
</dbReference>
<dbReference type="InterPro" id="IPR013815">
    <property type="entry name" value="ATP_grasp_subdomain_1"/>
</dbReference>
<dbReference type="GeneID" id="88359725"/>
<evidence type="ECO:0000259" key="2">
    <source>
        <dbReference type="PROSITE" id="PS50975"/>
    </source>
</evidence>
<dbReference type="RefSeq" id="WP_098695295.1">
    <property type="nucleotide sequence ID" value="NZ_CP023778.1"/>
</dbReference>
<dbReference type="GO" id="GO:0046872">
    <property type="term" value="F:metal ion binding"/>
    <property type="evidence" value="ECO:0007669"/>
    <property type="project" value="InterPro"/>
</dbReference>
<dbReference type="InterPro" id="IPR036291">
    <property type="entry name" value="NAD(P)-bd_dom_sf"/>
</dbReference>
<dbReference type="AlphaFoldDB" id="A0A291RM10"/>